<dbReference type="AlphaFoldDB" id="A0AAV1Q110"/>
<feature type="region of interest" description="Disordered" evidence="16">
    <location>
        <begin position="279"/>
        <end position="301"/>
    </location>
</feature>
<evidence type="ECO:0000256" key="9">
    <source>
        <dbReference type="ARBA" id="ARBA00022833"/>
    </source>
</evidence>
<dbReference type="FunFam" id="3.30.160.60:FF:000057">
    <property type="entry name" value="Zinc finger with KRAB and SCAN domains 4"/>
    <property type="match status" value="1"/>
</dbReference>
<comment type="similarity">
    <text evidence="3">Belongs to the krueppel C2H2-type zinc-finger protein family.</text>
</comment>
<dbReference type="FunFam" id="3.30.160.60:FF:000771">
    <property type="entry name" value="zinc finger protein 648"/>
    <property type="match status" value="1"/>
</dbReference>
<keyword evidence="4" id="KW-0678">Repressor</keyword>
<dbReference type="InterPro" id="IPR050331">
    <property type="entry name" value="Zinc_finger"/>
</dbReference>
<evidence type="ECO:0000256" key="5">
    <source>
        <dbReference type="ARBA" id="ARBA00022499"/>
    </source>
</evidence>
<dbReference type="GO" id="GO:0008270">
    <property type="term" value="F:zinc ion binding"/>
    <property type="evidence" value="ECO:0007669"/>
    <property type="project" value="UniProtKB-KW"/>
</dbReference>
<evidence type="ECO:0000313" key="19">
    <source>
        <dbReference type="Proteomes" id="UP001314229"/>
    </source>
</evidence>
<organism evidence="18 19">
    <name type="scientific">Scomber scombrus</name>
    <name type="common">Atlantic mackerel</name>
    <name type="synonym">Scomber vernalis</name>
    <dbReference type="NCBI Taxonomy" id="13677"/>
    <lineage>
        <taxon>Eukaryota</taxon>
        <taxon>Metazoa</taxon>
        <taxon>Chordata</taxon>
        <taxon>Craniata</taxon>
        <taxon>Vertebrata</taxon>
        <taxon>Euteleostomi</taxon>
        <taxon>Actinopterygii</taxon>
        <taxon>Neopterygii</taxon>
        <taxon>Teleostei</taxon>
        <taxon>Neoteleostei</taxon>
        <taxon>Acanthomorphata</taxon>
        <taxon>Pelagiaria</taxon>
        <taxon>Scombriformes</taxon>
        <taxon>Scombridae</taxon>
        <taxon>Scomber</taxon>
    </lineage>
</organism>
<dbReference type="PANTHER" id="PTHR16515">
    <property type="entry name" value="PR DOMAIN ZINC FINGER PROTEIN"/>
    <property type="match status" value="1"/>
</dbReference>
<keyword evidence="11" id="KW-0805">Transcription regulation</keyword>
<comment type="caution">
    <text evidence="18">The sequence shown here is derived from an EMBL/GenBank/DDBJ whole genome shotgun (WGS) entry which is preliminary data.</text>
</comment>
<feature type="compositionally biased region" description="Polar residues" evidence="16">
    <location>
        <begin position="290"/>
        <end position="301"/>
    </location>
</feature>
<dbReference type="SUPFAM" id="SSF57667">
    <property type="entry name" value="beta-beta-alpha zinc fingers"/>
    <property type="match status" value="4"/>
</dbReference>
<keyword evidence="7" id="KW-0677">Repeat</keyword>
<gene>
    <name evidence="18" type="ORF">FSCOSCO3_A027395</name>
</gene>
<keyword evidence="19" id="KW-1185">Reference proteome</keyword>
<keyword evidence="10" id="KW-0832">Ubl conjugation</keyword>
<keyword evidence="5" id="KW-1017">Isopeptide bond</keyword>
<evidence type="ECO:0000259" key="17">
    <source>
        <dbReference type="PROSITE" id="PS50157"/>
    </source>
</evidence>
<dbReference type="Proteomes" id="UP001314229">
    <property type="component" value="Unassembled WGS sequence"/>
</dbReference>
<feature type="domain" description="C2H2-type" evidence="17">
    <location>
        <begin position="445"/>
        <end position="472"/>
    </location>
</feature>
<dbReference type="InterPro" id="IPR036236">
    <property type="entry name" value="Znf_C2H2_sf"/>
</dbReference>
<comment type="subcellular location">
    <subcellularLocation>
        <location evidence="2">Nucleus</location>
    </subcellularLocation>
</comment>
<dbReference type="GO" id="GO:0010468">
    <property type="term" value="P:regulation of gene expression"/>
    <property type="evidence" value="ECO:0007669"/>
    <property type="project" value="TreeGrafter"/>
</dbReference>
<dbReference type="PROSITE" id="PS50157">
    <property type="entry name" value="ZINC_FINGER_C2H2_2"/>
    <property type="match status" value="6"/>
</dbReference>
<accession>A0AAV1Q110</accession>
<evidence type="ECO:0000256" key="12">
    <source>
        <dbReference type="ARBA" id="ARBA00023125"/>
    </source>
</evidence>
<keyword evidence="6" id="KW-0479">Metal-binding</keyword>
<sequence>MAETIVTFQSQLSGVMETVFKAAMYEITRLVEDSFMEEVTRCREQVDSLKRRLKWSESRRREREGDRRGRCVDCGGVGVSSEEKLKAIQTGRSLKQESVLQEDINTSQDAHGETPIHEVEAHSAMKPPQSPGVQAEKLDRLLKEEALHIMPETNESQERWGVSLEETEASGLPGPSKRFNDQKIPKCHVNWEAGFNQRPESGQDVNSGDPSEPLFQNRYGMEDLGGFDKTGYGEGSMIDMDNLDELQGSPSCLGEDLSYMGHYEGDVEAPEGAEAQAFQTGAPRNRRGTVGSSAGSPSRTNIDASGEFSCLLINEEGYLQDPSILYPAHVSGDSGGRLSFRDQGIRMDPSLDNTGDMYGPSDTYADTLNLGDRLQHQAAGRGGRRHTCNQCSMSFPDSASLKAHKQTHKGTGQGPLYSCNQCGKTFTQACNLKVHQRIHSGQGLHLCSHCGKGFPSFSDLKAHKCGQAGDKPYCCTVCGNKFSRLWNLKLHRRIHTQEKPHRCTMCDKSFTRADILKVHQRTHTGERPYCCAVCGLSFKRLDHLKSHQRKHMTDL</sequence>
<reference evidence="18 19" key="1">
    <citation type="submission" date="2024-01" db="EMBL/GenBank/DDBJ databases">
        <authorList>
            <person name="Alioto T."/>
            <person name="Alioto T."/>
            <person name="Gomez Garrido J."/>
        </authorList>
    </citation>
    <scope>NUCLEOTIDE SEQUENCE [LARGE SCALE GENOMIC DNA]</scope>
</reference>
<dbReference type="FunFam" id="3.30.160.60:FF:001344">
    <property type="entry name" value="Zinc finger protein 16 like"/>
    <property type="match status" value="1"/>
</dbReference>
<name>A0AAV1Q110_SCOSC</name>
<evidence type="ECO:0000256" key="10">
    <source>
        <dbReference type="ARBA" id="ARBA00022843"/>
    </source>
</evidence>
<dbReference type="EMBL" id="CAWUFR010000342">
    <property type="protein sequence ID" value="CAK6976276.1"/>
    <property type="molecule type" value="Genomic_DNA"/>
</dbReference>
<dbReference type="FunFam" id="3.30.160.60:FF:000512">
    <property type="entry name" value="zinc finger protein 197 isoform X1"/>
    <property type="match status" value="1"/>
</dbReference>
<evidence type="ECO:0000256" key="14">
    <source>
        <dbReference type="ARBA" id="ARBA00023242"/>
    </source>
</evidence>
<evidence type="ECO:0000256" key="8">
    <source>
        <dbReference type="ARBA" id="ARBA00022771"/>
    </source>
</evidence>
<evidence type="ECO:0000313" key="18">
    <source>
        <dbReference type="EMBL" id="CAK6976276.1"/>
    </source>
</evidence>
<dbReference type="Gene3D" id="3.30.160.60">
    <property type="entry name" value="Classic Zinc Finger"/>
    <property type="match status" value="5"/>
</dbReference>
<dbReference type="PROSITE" id="PS00028">
    <property type="entry name" value="ZINC_FINGER_C2H2_1"/>
    <property type="match status" value="5"/>
</dbReference>
<evidence type="ECO:0000256" key="2">
    <source>
        <dbReference type="ARBA" id="ARBA00004123"/>
    </source>
</evidence>
<evidence type="ECO:0000256" key="7">
    <source>
        <dbReference type="ARBA" id="ARBA00022737"/>
    </source>
</evidence>
<evidence type="ECO:0000256" key="4">
    <source>
        <dbReference type="ARBA" id="ARBA00022491"/>
    </source>
</evidence>
<feature type="domain" description="C2H2-type" evidence="17">
    <location>
        <begin position="501"/>
        <end position="528"/>
    </location>
</feature>
<keyword evidence="8 15" id="KW-0863">Zinc-finger</keyword>
<keyword evidence="14" id="KW-0539">Nucleus</keyword>
<dbReference type="InterPro" id="IPR013087">
    <property type="entry name" value="Znf_C2H2_type"/>
</dbReference>
<feature type="domain" description="C2H2-type" evidence="17">
    <location>
        <begin position="386"/>
        <end position="413"/>
    </location>
</feature>
<comment type="function">
    <text evidence="1">May be involved in transcriptional regulation.</text>
</comment>
<feature type="domain" description="C2H2-type" evidence="17">
    <location>
        <begin position="417"/>
        <end position="444"/>
    </location>
</feature>
<evidence type="ECO:0000256" key="3">
    <source>
        <dbReference type="ARBA" id="ARBA00006991"/>
    </source>
</evidence>
<keyword evidence="9" id="KW-0862">Zinc</keyword>
<proteinExistence type="inferred from homology"/>
<dbReference type="Pfam" id="PF00096">
    <property type="entry name" value="zf-C2H2"/>
    <property type="match status" value="5"/>
</dbReference>
<dbReference type="GO" id="GO:0005634">
    <property type="term" value="C:nucleus"/>
    <property type="evidence" value="ECO:0007669"/>
    <property type="project" value="UniProtKB-SubCell"/>
</dbReference>
<evidence type="ECO:0000256" key="13">
    <source>
        <dbReference type="ARBA" id="ARBA00023163"/>
    </source>
</evidence>
<dbReference type="GO" id="GO:0003677">
    <property type="term" value="F:DNA binding"/>
    <property type="evidence" value="ECO:0007669"/>
    <property type="project" value="UniProtKB-KW"/>
</dbReference>
<evidence type="ECO:0000256" key="16">
    <source>
        <dbReference type="SAM" id="MobiDB-lite"/>
    </source>
</evidence>
<dbReference type="PANTHER" id="PTHR16515:SF57">
    <property type="entry name" value="ZINC FINGER PROTEIN 154-LIKE"/>
    <property type="match status" value="1"/>
</dbReference>
<keyword evidence="12" id="KW-0238">DNA-binding</keyword>
<evidence type="ECO:0000256" key="6">
    <source>
        <dbReference type="ARBA" id="ARBA00022723"/>
    </source>
</evidence>
<feature type="domain" description="C2H2-type" evidence="17">
    <location>
        <begin position="529"/>
        <end position="555"/>
    </location>
</feature>
<keyword evidence="13" id="KW-0804">Transcription</keyword>
<feature type="domain" description="C2H2-type" evidence="17">
    <location>
        <begin position="473"/>
        <end position="500"/>
    </location>
</feature>
<evidence type="ECO:0000256" key="15">
    <source>
        <dbReference type="PROSITE-ProRule" id="PRU00042"/>
    </source>
</evidence>
<evidence type="ECO:0000256" key="11">
    <source>
        <dbReference type="ARBA" id="ARBA00023015"/>
    </source>
</evidence>
<protein>
    <submittedName>
        <fullName evidence="18">Zinc finger and SCAN domain-containing protein 30 isoform X1</fullName>
    </submittedName>
</protein>
<evidence type="ECO:0000256" key="1">
    <source>
        <dbReference type="ARBA" id="ARBA00003767"/>
    </source>
</evidence>
<dbReference type="SMART" id="SM00355">
    <property type="entry name" value="ZnF_C2H2"/>
    <property type="match status" value="6"/>
</dbReference>